<dbReference type="Pfam" id="PF18668">
    <property type="entry name" value="Tail_spike_N"/>
    <property type="match status" value="1"/>
</dbReference>
<feature type="domain" description="Tail spike TSP1/Gp66 N-terminal" evidence="13">
    <location>
        <begin position="155"/>
        <end position="211"/>
    </location>
</feature>
<dbReference type="OrthoDB" id="303at10239"/>
<dbReference type="Gene3D" id="2.160.20.10">
    <property type="entry name" value="Single-stranded right-handed beta-helix, Pectin lyase-like"/>
    <property type="match status" value="1"/>
</dbReference>
<gene>
    <name evidence="14" type="primary">17</name>
    <name evidence="14" type="ORF">AS9_0047</name>
</gene>
<keyword evidence="2" id="KW-0945">Host-virus interaction</keyword>
<keyword evidence="8" id="KW-1160">Virus entry into host cell</keyword>
<accession>B3VCX0</accession>
<dbReference type="Gene3D" id="2.10.10.80">
    <property type="match status" value="1"/>
</dbReference>
<dbReference type="InterPro" id="IPR040775">
    <property type="entry name" value="Tail_spike_N"/>
</dbReference>
<keyword evidence="3" id="KW-1235">Degradation of host cell envelope components during virus entry</keyword>
<evidence type="ECO:0000259" key="12">
    <source>
        <dbReference type="Pfam" id="PF03906"/>
    </source>
</evidence>
<comment type="subcellular location">
    <subcellularLocation>
        <location evidence="1">Virion</location>
    </subcellularLocation>
</comment>
<dbReference type="InterPro" id="IPR005604">
    <property type="entry name" value="Phage_T7_tail_fibre-like_N"/>
</dbReference>
<keyword evidence="11" id="KW-1238">Degradation of host capsule during virus entry</keyword>
<evidence type="ECO:0000256" key="3">
    <source>
        <dbReference type="ARBA" id="ARBA00022717"/>
    </source>
</evidence>
<evidence type="ECO:0000256" key="11">
    <source>
        <dbReference type="ARBA" id="ARBA00035731"/>
    </source>
</evidence>
<dbReference type="SUPFAM" id="SSF51126">
    <property type="entry name" value="Pectin lyase-like"/>
    <property type="match status" value="1"/>
</dbReference>
<evidence type="ECO:0000256" key="8">
    <source>
        <dbReference type="ARBA" id="ARBA00023296"/>
    </source>
</evidence>
<dbReference type="GO" id="GO:0098015">
    <property type="term" value="C:virus tail"/>
    <property type="evidence" value="ECO:0007669"/>
    <property type="project" value="UniProtKB-KW"/>
</dbReference>
<keyword evidence="15" id="KW-1185">Reference proteome</keyword>
<feature type="domain" description="Bacteriophage T7 tail fibre protein-like N-terminal" evidence="12">
    <location>
        <begin position="10"/>
        <end position="113"/>
    </location>
</feature>
<evidence type="ECO:0000256" key="2">
    <source>
        <dbReference type="ARBA" id="ARBA00022581"/>
    </source>
</evidence>
<keyword evidence="4" id="KW-1227">Viral tail protein</keyword>
<organism evidence="14 15">
    <name type="scientific">Escherichia phage EcoDS1</name>
    <dbReference type="NCBI Taxonomy" id="532075"/>
    <lineage>
        <taxon>Viruses</taxon>
        <taxon>Duplodnaviria</taxon>
        <taxon>Heunggongvirae</taxon>
        <taxon>Uroviricota</taxon>
        <taxon>Caudoviricetes</taxon>
        <taxon>Autographivirales</taxon>
        <taxon>Autotranscriptaviridae</taxon>
        <taxon>Studiervirinae</taxon>
        <taxon>Kayfunavirus</taxon>
        <taxon>Kayfunavirus EcoDS1</taxon>
    </lineage>
</organism>
<dbReference type="Proteomes" id="UP000000617">
    <property type="component" value="Segment"/>
</dbReference>
<dbReference type="KEGG" id="vg:6449754"/>
<keyword evidence="6" id="KW-0946">Virion</keyword>
<evidence type="ECO:0000256" key="9">
    <source>
        <dbReference type="ARBA" id="ARBA00035636"/>
    </source>
</evidence>
<evidence type="ECO:0000313" key="15">
    <source>
        <dbReference type="Proteomes" id="UP000000617"/>
    </source>
</evidence>
<dbReference type="Pfam" id="PF03906">
    <property type="entry name" value="Phage_T7_tail"/>
    <property type="match status" value="1"/>
</dbReference>
<sequence length="767" mass="82639">MSTITQFPSGNTQYRIEFDYLARTFVVVTLVNSSNPTLNRVLEVGRDYRFLNPTMIEMLVDQSGFDIVRIHRQTGTGLVVDFRNGSVLTASDLTNAELQAIHIAEEGRDQTVDLAKEYADAAGSSAGNAKDSEDEARRLAASIKAAGLIGYITRRSFEEGFNVTTWNEVLLWEEDGGYYRWDGTLPKEVPAGSTPSTTGGVGLGAWVSVGDASLRSNLISDNSINGDALIAVKQPFANSTTRTQHDKNSDIINIRDFGAVGDWDPVTDTGTDSTQALINAVNAAVALGGAEIVVPEGVFCTTKPWYIPSNITVRGSGYNSVIYNYQVSGSVFPQTNCIHVGYSSEWGNNGAPMPTAPDAKMAEILANNFSNITARNSRVTNIRVMNKGFGLGIWFMNAMDCSCDNIWATNTTTPINIANDNPTAEMACKNISVDNIFQDDGTLGEWYDLAFLGSALDCSLSRLYNNPSTKSKLAEMIAINGARRCKLSKLSLCGNEDGTSLQIATGVLISGSSTGNSVTNSTFSKMSNGVSITGTGGNTVKDCRGENIYTTVYINSPKNKISGLSGVDVINDIRGNSDATRNDITDCSINSVNIFDVNPPAMYNRFRGNCKNDSILFNNYNSYAGLRARKIAMFPADAAMLAADREVTTNNLAHITRNSNGIFSLYYKIPNNVKQLTKVTVYGYGAQSGEAVDTSIVGIDSDNNTNGFPTFQSLGTKTTTSTADFAFVFGPTNPFYAAGSYYVKVTVTIGNTATQIRSVMLECLCDD</sequence>
<evidence type="ECO:0000256" key="7">
    <source>
        <dbReference type="ARBA" id="ARBA00023165"/>
    </source>
</evidence>
<dbReference type="GO" id="GO:0098671">
    <property type="term" value="P:adhesion receptor-mediated virion attachment to host cell"/>
    <property type="evidence" value="ECO:0007669"/>
    <property type="project" value="UniProtKB-KW"/>
</dbReference>
<evidence type="ECO:0000256" key="5">
    <source>
        <dbReference type="ARBA" id="ARBA00022804"/>
    </source>
</evidence>
<evidence type="ECO:0000259" key="13">
    <source>
        <dbReference type="Pfam" id="PF18668"/>
    </source>
</evidence>
<evidence type="ECO:0000256" key="4">
    <source>
        <dbReference type="ARBA" id="ARBA00022732"/>
    </source>
</evidence>
<dbReference type="RefSeq" id="YP_002003781.1">
    <property type="nucleotide sequence ID" value="NC_011042.1"/>
</dbReference>
<protein>
    <recommendedName>
        <fullName evidence="10">Probable tail spike protein</fullName>
    </recommendedName>
</protein>
<keyword evidence="5" id="KW-1161">Viral attachment to host cell</keyword>
<dbReference type="InterPro" id="IPR012334">
    <property type="entry name" value="Pectin_lyas_fold"/>
</dbReference>
<dbReference type="GeneID" id="6449754"/>
<evidence type="ECO:0000256" key="10">
    <source>
        <dbReference type="ARBA" id="ARBA00035728"/>
    </source>
</evidence>
<reference evidence="14 15" key="1">
    <citation type="submission" date="2008-05" db="EMBL/GenBank/DDBJ databases">
        <title>Genomic sequences and analysis of several T7-like bacteriophages.</title>
        <authorList>
            <person name="Savalia D."/>
            <person name="Severinov K."/>
            <person name="Molineux I."/>
        </authorList>
    </citation>
    <scope>NUCLEOTIDE SEQUENCE [LARGE SCALE GENOMIC DNA]</scope>
</reference>
<dbReference type="InterPro" id="IPR011050">
    <property type="entry name" value="Pectin_lyase_fold/virulence"/>
</dbReference>
<name>B3VCX0_9CAUD</name>
<comment type="similarity">
    <text evidence="9">In the N-terminal section; belongs to the Teseptimavirus fiber family.</text>
</comment>
<dbReference type="EMBL" id="EU734172">
    <property type="protein sequence ID" value="ACF15825.1"/>
    <property type="molecule type" value="Genomic_DNA"/>
</dbReference>
<dbReference type="GO" id="GO:0098996">
    <property type="term" value="P:symbiont entry into host cell via disruption of host cell glycocalyx"/>
    <property type="evidence" value="ECO:0007669"/>
    <property type="project" value="UniProtKB-KW"/>
</dbReference>
<dbReference type="GO" id="GO:0098994">
    <property type="term" value="P:symbiont entry into host cell via disruption of host cell envelope"/>
    <property type="evidence" value="ECO:0007669"/>
    <property type="project" value="UniProtKB-KW"/>
</dbReference>
<evidence type="ECO:0000256" key="6">
    <source>
        <dbReference type="ARBA" id="ARBA00022844"/>
    </source>
</evidence>
<keyword evidence="7" id="KW-1233">Viral attachment to host adhesion receptor</keyword>
<evidence type="ECO:0000313" key="14">
    <source>
        <dbReference type="EMBL" id="ACF15825.1"/>
    </source>
</evidence>
<proteinExistence type="inferred from homology"/>
<evidence type="ECO:0000256" key="1">
    <source>
        <dbReference type="ARBA" id="ARBA00004328"/>
    </source>
</evidence>